<name>A0AA39WN08_9PEZI</name>
<feature type="transmembrane region" description="Helical" evidence="7">
    <location>
        <begin position="391"/>
        <end position="415"/>
    </location>
</feature>
<comment type="subcellular location">
    <subcellularLocation>
        <location evidence="1">Membrane</location>
        <topology evidence="1">Multi-pass membrane protein</topology>
    </subcellularLocation>
</comment>
<accession>A0AA39WN08</accession>
<dbReference type="Pfam" id="PF13813">
    <property type="entry name" value="MBOAT_2"/>
    <property type="match status" value="1"/>
</dbReference>
<evidence type="ECO:0000256" key="2">
    <source>
        <dbReference type="ARBA" id="ARBA00007282"/>
    </source>
</evidence>
<dbReference type="GO" id="GO:0016020">
    <property type="term" value="C:membrane"/>
    <property type="evidence" value="ECO:0007669"/>
    <property type="project" value="UniProtKB-SubCell"/>
</dbReference>
<evidence type="ECO:0000256" key="5">
    <source>
        <dbReference type="ARBA" id="ARBA00022989"/>
    </source>
</evidence>
<dbReference type="PANTHER" id="PTHR31595">
    <property type="entry name" value="LONG-CHAIN-ALCOHOL O-FATTY-ACYLTRANSFERASE 3-RELATED"/>
    <property type="match status" value="1"/>
</dbReference>
<dbReference type="PANTHER" id="PTHR31595:SF67">
    <property type="entry name" value="WAX SYNTHASE DOMAIN-CONTAINING PROTEIN"/>
    <property type="match status" value="1"/>
</dbReference>
<feature type="transmembrane region" description="Helical" evidence="7">
    <location>
        <begin position="37"/>
        <end position="56"/>
    </location>
</feature>
<comment type="caution">
    <text evidence="9">The sequence shown here is derived from an EMBL/GenBank/DDBJ whole genome shotgun (WGS) entry which is preliminary data.</text>
</comment>
<dbReference type="GO" id="GO:0006629">
    <property type="term" value="P:lipid metabolic process"/>
    <property type="evidence" value="ECO:0007669"/>
    <property type="project" value="InterPro"/>
</dbReference>
<protein>
    <recommendedName>
        <fullName evidence="8">Wax synthase domain-containing protein</fullName>
    </recommendedName>
</protein>
<keyword evidence="3" id="KW-0808">Transferase</keyword>
<keyword evidence="4 7" id="KW-0812">Transmembrane</keyword>
<dbReference type="Proteomes" id="UP001174934">
    <property type="component" value="Unassembled WGS sequence"/>
</dbReference>
<keyword evidence="6 7" id="KW-0472">Membrane</keyword>
<keyword evidence="10" id="KW-1185">Reference proteome</keyword>
<evidence type="ECO:0000313" key="9">
    <source>
        <dbReference type="EMBL" id="KAK0618361.1"/>
    </source>
</evidence>
<evidence type="ECO:0000256" key="1">
    <source>
        <dbReference type="ARBA" id="ARBA00004141"/>
    </source>
</evidence>
<feature type="transmembrane region" description="Helical" evidence="7">
    <location>
        <begin position="210"/>
        <end position="227"/>
    </location>
</feature>
<evidence type="ECO:0000256" key="4">
    <source>
        <dbReference type="ARBA" id="ARBA00022692"/>
    </source>
</evidence>
<dbReference type="AlphaFoldDB" id="A0AA39WN08"/>
<sequence>MAATTNGALPANLGAFYLEHYRTVFRASLAAGEARPLVIPFSILGSFVLPVLYLSIPHRKRPWLYQARFAVAAALVALNLQTIASTSSTQMAFAYGAGLMASWCTMWSLTLLLFMRPQFEAARIERRLRKSSSIPPQKAPDESLAKVAAHHEHYWQPFPEDGSLLQRLSWTYDLFMALRGEPVNLDAMPTTTRAGYHRSLTYRSFLRNRLFHIAWAWLALDIWTVTARRDPYFVLGPDYTTAVPSHPLPAALSALPLPLLELVRSLFGLVGILAGLFFYMNCYQLMLCCVLGQRLLGVRADLWQHPSIFGSFDNVLDRGLGGFWSGWWHQTFRVAFVAPTAWLAGHQKGSGGLLGSMPMLAKVLVLFVAFFQSGLLHAAGGYTSVPETTRVWYPMAFFLLSFVGIVVQTAVCGVFRRQIGEKVSRGWRRAGNLVFAALWLHYTRWAVIDDMSRAALWLIEPVPVSPLRLMGLGLGLPGESWWRWDMEYLPTWYRGAHWWESGIRL</sequence>
<feature type="transmembrane region" description="Helical" evidence="7">
    <location>
        <begin position="63"/>
        <end position="80"/>
    </location>
</feature>
<dbReference type="InterPro" id="IPR032805">
    <property type="entry name" value="Wax_synthase_dom"/>
</dbReference>
<dbReference type="GO" id="GO:0008374">
    <property type="term" value="F:O-acyltransferase activity"/>
    <property type="evidence" value="ECO:0007669"/>
    <property type="project" value="InterPro"/>
</dbReference>
<evidence type="ECO:0000259" key="8">
    <source>
        <dbReference type="Pfam" id="PF13813"/>
    </source>
</evidence>
<dbReference type="InterPro" id="IPR044851">
    <property type="entry name" value="Wax_synthase"/>
</dbReference>
<evidence type="ECO:0000256" key="7">
    <source>
        <dbReference type="SAM" id="Phobius"/>
    </source>
</evidence>
<reference evidence="9" key="1">
    <citation type="submission" date="2023-06" db="EMBL/GenBank/DDBJ databases">
        <title>Genome-scale phylogeny and comparative genomics of the fungal order Sordariales.</title>
        <authorList>
            <consortium name="Lawrence Berkeley National Laboratory"/>
            <person name="Hensen N."/>
            <person name="Bonometti L."/>
            <person name="Westerberg I."/>
            <person name="Brannstrom I.O."/>
            <person name="Guillou S."/>
            <person name="Cros-Aarteil S."/>
            <person name="Calhoun S."/>
            <person name="Haridas S."/>
            <person name="Kuo A."/>
            <person name="Mondo S."/>
            <person name="Pangilinan J."/>
            <person name="Riley R."/>
            <person name="LaButti K."/>
            <person name="Andreopoulos B."/>
            <person name="Lipzen A."/>
            <person name="Chen C."/>
            <person name="Yanf M."/>
            <person name="Daum C."/>
            <person name="Ng V."/>
            <person name="Clum A."/>
            <person name="Steindorff A."/>
            <person name="Ohm R."/>
            <person name="Martin F."/>
            <person name="Silar P."/>
            <person name="Natvig D."/>
            <person name="Lalanne C."/>
            <person name="Gautier V."/>
            <person name="Ament-velasquez S.L."/>
            <person name="Kruys A."/>
            <person name="Hutchinson M.I."/>
            <person name="Powell A.J."/>
            <person name="Barry K."/>
            <person name="Miller A.N."/>
            <person name="Grigoriev I.V."/>
            <person name="Debuchy R."/>
            <person name="Gladieux P."/>
            <person name="Thoren M.H."/>
            <person name="Johannesson H."/>
        </authorList>
    </citation>
    <scope>NUCLEOTIDE SEQUENCE</scope>
    <source>
        <strain evidence="9">SMH3391-2</strain>
    </source>
</reference>
<evidence type="ECO:0000256" key="3">
    <source>
        <dbReference type="ARBA" id="ARBA00022679"/>
    </source>
</evidence>
<gene>
    <name evidence="9" type="ORF">B0T17DRAFT_643931</name>
</gene>
<evidence type="ECO:0000313" key="10">
    <source>
        <dbReference type="Proteomes" id="UP001174934"/>
    </source>
</evidence>
<evidence type="ECO:0000256" key="6">
    <source>
        <dbReference type="ARBA" id="ARBA00023136"/>
    </source>
</evidence>
<feature type="transmembrane region" description="Helical" evidence="7">
    <location>
        <begin position="266"/>
        <end position="291"/>
    </location>
</feature>
<comment type="similarity">
    <text evidence="2">Belongs to the wax synthase family.</text>
</comment>
<feature type="domain" description="Wax synthase" evidence="8">
    <location>
        <begin position="306"/>
        <end position="399"/>
    </location>
</feature>
<proteinExistence type="inferred from homology"/>
<feature type="transmembrane region" description="Helical" evidence="7">
    <location>
        <begin position="92"/>
        <end position="114"/>
    </location>
</feature>
<keyword evidence="5 7" id="KW-1133">Transmembrane helix</keyword>
<organism evidence="9 10">
    <name type="scientific">Bombardia bombarda</name>
    <dbReference type="NCBI Taxonomy" id="252184"/>
    <lineage>
        <taxon>Eukaryota</taxon>
        <taxon>Fungi</taxon>
        <taxon>Dikarya</taxon>
        <taxon>Ascomycota</taxon>
        <taxon>Pezizomycotina</taxon>
        <taxon>Sordariomycetes</taxon>
        <taxon>Sordariomycetidae</taxon>
        <taxon>Sordariales</taxon>
        <taxon>Lasiosphaeriaceae</taxon>
        <taxon>Bombardia</taxon>
    </lineage>
</organism>
<dbReference type="EMBL" id="JAULSR010000005">
    <property type="protein sequence ID" value="KAK0618361.1"/>
    <property type="molecule type" value="Genomic_DNA"/>
</dbReference>